<feature type="signal peptide" evidence="1">
    <location>
        <begin position="1"/>
        <end position="24"/>
    </location>
</feature>
<proteinExistence type="predicted"/>
<protein>
    <submittedName>
        <fullName evidence="2">DUF6491 family protein</fullName>
    </submittedName>
</protein>
<evidence type="ECO:0000256" key="1">
    <source>
        <dbReference type="SAM" id="SignalP"/>
    </source>
</evidence>
<dbReference type="Proteomes" id="UP001310692">
    <property type="component" value="Unassembled WGS sequence"/>
</dbReference>
<gene>
    <name evidence="2" type="ORF">V0U35_13750</name>
</gene>
<evidence type="ECO:0000313" key="3">
    <source>
        <dbReference type="Proteomes" id="UP001310692"/>
    </source>
</evidence>
<name>A0ABU7M1T2_9PROT</name>
<dbReference type="Pfam" id="PF20101">
    <property type="entry name" value="DUF6491"/>
    <property type="match status" value="1"/>
</dbReference>
<dbReference type="RefSeq" id="WP_330197331.1">
    <property type="nucleotide sequence ID" value="NZ_JAZDRO010000009.1"/>
</dbReference>
<evidence type="ECO:0000313" key="2">
    <source>
        <dbReference type="EMBL" id="MEE2567740.1"/>
    </source>
</evidence>
<keyword evidence="3" id="KW-1185">Reference proteome</keyword>
<keyword evidence="1" id="KW-0732">Signal</keyword>
<sequence length="135" mass="14480">MTRFRPVSAFHTLLAAGIVAGALAAPAFGDCVRVRGVDGYSVIDDRHVVLNGGVSRHYLVTTRQQCRGLRFGVRVATSIDGPRTICSPGFEYIMPDDGMRCGVDTIEEVESIEAAEQIVAERVAAEEAARENGAD</sequence>
<organism evidence="2 3">
    <name type="scientific">Hyphobacterium marinum</name>
    <dbReference type="NCBI Taxonomy" id="3116574"/>
    <lineage>
        <taxon>Bacteria</taxon>
        <taxon>Pseudomonadati</taxon>
        <taxon>Pseudomonadota</taxon>
        <taxon>Alphaproteobacteria</taxon>
        <taxon>Maricaulales</taxon>
        <taxon>Maricaulaceae</taxon>
        <taxon>Hyphobacterium</taxon>
    </lineage>
</organism>
<dbReference type="InterPro" id="IPR045500">
    <property type="entry name" value="DUF6491"/>
</dbReference>
<feature type="chain" id="PRO_5046355371" evidence="1">
    <location>
        <begin position="25"/>
        <end position="135"/>
    </location>
</feature>
<dbReference type="EMBL" id="JAZDRO010000009">
    <property type="protein sequence ID" value="MEE2567740.1"/>
    <property type="molecule type" value="Genomic_DNA"/>
</dbReference>
<accession>A0ABU7M1T2</accession>
<reference evidence="2 3" key="1">
    <citation type="submission" date="2024-01" db="EMBL/GenBank/DDBJ databases">
        <title>Hyphobacterium bacterium isolated from marine sediment.</title>
        <authorList>
            <person name="Zhao S."/>
        </authorList>
    </citation>
    <scope>NUCLEOTIDE SEQUENCE [LARGE SCALE GENOMIC DNA]</scope>
    <source>
        <strain evidence="2 3">Y60-23</strain>
    </source>
</reference>
<comment type="caution">
    <text evidence="2">The sequence shown here is derived from an EMBL/GenBank/DDBJ whole genome shotgun (WGS) entry which is preliminary data.</text>
</comment>